<evidence type="ECO:0000313" key="2">
    <source>
        <dbReference type="EMBL" id="EEG30193.1"/>
    </source>
</evidence>
<dbReference type="EMBL" id="ACEC01000067">
    <property type="protein sequence ID" value="EEG30193.1"/>
    <property type="molecule type" value="Genomic_DNA"/>
</dbReference>
<feature type="region of interest" description="Disordered" evidence="1">
    <location>
        <begin position="1"/>
        <end position="31"/>
    </location>
</feature>
<reference evidence="2 3" key="2">
    <citation type="submission" date="2009-02" db="EMBL/GenBank/DDBJ databases">
        <title>Draft genome sequence of Clostridium methylpentosum (DSM 5476).</title>
        <authorList>
            <person name="Sudarsanam P."/>
            <person name="Ley R."/>
            <person name="Guruge J."/>
            <person name="Turnbaugh P.J."/>
            <person name="Mahowald M."/>
            <person name="Liep D."/>
            <person name="Gordon J."/>
        </authorList>
    </citation>
    <scope>NUCLEOTIDE SEQUENCE [LARGE SCALE GENOMIC DNA]</scope>
    <source>
        <strain evidence="2 3">DSM 5476</strain>
    </source>
</reference>
<reference evidence="2 3" key="1">
    <citation type="submission" date="2009-01" db="EMBL/GenBank/DDBJ databases">
        <authorList>
            <person name="Fulton L."/>
            <person name="Clifton S."/>
            <person name="Fulton B."/>
            <person name="Xu J."/>
            <person name="Minx P."/>
            <person name="Pepin K.H."/>
            <person name="Johnson M."/>
            <person name="Bhonagiri V."/>
            <person name="Nash W.E."/>
            <person name="Mardis E.R."/>
            <person name="Wilson R.K."/>
        </authorList>
    </citation>
    <scope>NUCLEOTIDE SEQUENCE [LARGE SCALE GENOMIC DNA]</scope>
    <source>
        <strain evidence="2 3">DSM 5476</strain>
    </source>
</reference>
<comment type="caution">
    <text evidence="2">The sequence shown here is derived from an EMBL/GenBank/DDBJ whole genome shotgun (WGS) entry which is preliminary data.</text>
</comment>
<sequence>MQNNLHFPAQLKDDNDEIKTGSRTHCPAARMRAPLTEVPKRIAERASPSANRLAGEIYLRSM</sequence>
<accession>C0EE45</accession>
<dbReference type="AlphaFoldDB" id="C0EE45"/>
<organism evidence="2 3">
    <name type="scientific">[Clostridium] methylpentosum DSM 5476</name>
    <dbReference type="NCBI Taxonomy" id="537013"/>
    <lineage>
        <taxon>Bacteria</taxon>
        <taxon>Bacillati</taxon>
        <taxon>Bacillota</taxon>
        <taxon>Clostridia</taxon>
        <taxon>Eubacteriales</taxon>
        <taxon>Oscillospiraceae</taxon>
        <taxon>Oscillospiraceae incertae sedis</taxon>
    </lineage>
</organism>
<keyword evidence="3" id="KW-1185">Reference proteome</keyword>
<evidence type="ECO:0000256" key="1">
    <source>
        <dbReference type="SAM" id="MobiDB-lite"/>
    </source>
</evidence>
<feature type="compositionally biased region" description="Basic and acidic residues" evidence="1">
    <location>
        <begin position="11"/>
        <end position="20"/>
    </location>
</feature>
<name>C0EE45_9FIRM</name>
<evidence type="ECO:0000313" key="3">
    <source>
        <dbReference type="Proteomes" id="UP000003340"/>
    </source>
</evidence>
<gene>
    <name evidence="2" type="ORF">CLOSTMETH_02124</name>
</gene>
<protein>
    <submittedName>
        <fullName evidence="2">Uncharacterized protein</fullName>
    </submittedName>
</protein>
<dbReference type="HOGENOM" id="CLU_2896142_0_0_9"/>
<dbReference type="Proteomes" id="UP000003340">
    <property type="component" value="Unassembled WGS sequence"/>
</dbReference>
<proteinExistence type="predicted"/>